<feature type="chain" id="PRO_5019015329" description="Outer membrane protein beta-barrel domain-containing protein" evidence="2">
    <location>
        <begin position="21"/>
        <end position="202"/>
    </location>
</feature>
<comment type="caution">
    <text evidence="4">The sequence shown here is derived from an EMBL/GenBank/DDBJ whole genome shotgun (WGS) entry which is preliminary data.</text>
</comment>
<keyword evidence="1 2" id="KW-0732">Signal</keyword>
<sequence>MKNLLIAAALGAVVATPAYAQDLNPAAEDKAGARIEGRVFWERINDPEEDIGINYELGSGVGFGGEIGYDIPVSETVLVGPYAQYSASTVETCELHLCVSSGGYWAAGLQVGFITGQSGMVYGKLGYGQQTVDLVGPFEFEGETFNFDESESGGGYKFALGYDHSFSENIYGRIDLSVSESYDIYDFDFQRTTIGIGIGARF</sequence>
<dbReference type="RefSeq" id="WP_120048676.1">
    <property type="nucleotide sequence ID" value="NZ_RAHX01000001.1"/>
</dbReference>
<evidence type="ECO:0000313" key="4">
    <source>
        <dbReference type="EMBL" id="RJY09666.1"/>
    </source>
</evidence>
<keyword evidence="5" id="KW-1185">Reference proteome</keyword>
<proteinExistence type="predicted"/>
<gene>
    <name evidence="4" type="ORF">D6201_10140</name>
</gene>
<dbReference type="SUPFAM" id="SSF103515">
    <property type="entry name" value="Autotransporter"/>
    <property type="match status" value="1"/>
</dbReference>
<evidence type="ECO:0000259" key="3">
    <source>
        <dbReference type="Pfam" id="PF13505"/>
    </source>
</evidence>
<dbReference type="Pfam" id="PF13505">
    <property type="entry name" value="OMP_b-brl"/>
    <property type="match status" value="1"/>
</dbReference>
<protein>
    <recommendedName>
        <fullName evidence="3">Outer membrane protein beta-barrel domain-containing protein</fullName>
    </recommendedName>
</protein>
<dbReference type="Proteomes" id="UP000285232">
    <property type="component" value="Unassembled WGS sequence"/>
</dbReference>
<feature type="domain" description="Outer membrane protein beta-barrel" evidence="3">
    <location>
        <begin position="7"/>
        <end position="202"/>
    </location>
</feature>
<evidence type="ECO:0000256" key="1">
    <source>
        <dbReference type="ARBA" id="ARBA00022729"/>
    </source>
</evidence>
<dbReference type="EMBL" id="RAHX01000001">
    <property type="protein sequence ID" value="RJY09666.1"/>
    <property type="molecule type" value="Genomic_DNA"/>
</dbReference>
<dbReference type="InterPro" id="IPR027385">
    <property type="entry name" value="Beta-barrel_OMP"/>
</dbReference>
<name>A0A419RV52_9SPHN</name>
<evidence type="ECO:0000256" key="2">
    <source>
        <dbReference type="SAM" id="SignalP"/>
    </source>
</evidence>
<feature type="signal peptide" evidence="2">
    <location>
        <begin position="1"/>
        <end position="20"/>
    </location>
</feature>
<accession>A0A419RV52</accession>
<dbReference type="OrthoDB" id="7407648at2"/>
<evidence type="ECO:0000313" key="5">
    <source>
        <dbReference type="Proteomes" id="UP000285232"/>
    </source>
</evidence>
<reference evidence="4 5" key="1">
    <citation type="journal article" date="2017" name="Int. J. Syst. Evol. Microbiol.">
        <title>Erythrobacter aquimixticola sp. nov., isolated from the junction between the ocean and a freshwater spring.</title>
        <authorList>
            <person name="Park S."/>
            <person name="Jung Y.T."/>
            <person name="Choi S.J."/>
            <person name="Yoon J.H."/>
        </authorList>
    </citation>
    <scope>NUCLEOTIDE SEQUENCE [LARGE SCALE GENOMIC DNA]</scope>
    <source>
        <strain evidence="4 5">JSSK-14</strain>
    </source>
</reference>
<organism evidence="4 5">
    <name type="scientific">Aurantiacibacter aquimixticola</name>
    <dbReference type="NCBI Taxonomy" id="1958945"/>
    <lineage>
        <taxon>Bacteria</taxon>
        <taxon>Pseudomonadati</taxon>
        <taxon>Pseudomonadota</taxon>
        <taxon>Alphaproteobacteria</taxon>
        <taxon>Sphingomonadales</taxon>
        <taxon>Erythrobacteraceae</taxon>
        <taxon>Aurantiacibacter</taxon>
    </lineage>
</organism>
<dbReference type="Gene3D" id="2.40.160.20">
    <property type="match status" value="1"/>
</dbReference>
<dbReference type="AlphaFoldDB" id="A0A419RV52"/>
<dbReference type="InterPro" id="IPR036709">
    <property type="entry name" value="Autotransporte_beta_dom_sf"/>
</dbReference>